<reference evidence="3" key="2">
    <citation type="journal article" date="2021" name="PeerJ">
        <title>Extensive microbial diversity within the chicken gut microbiome revealed by metagenomics and culture.</title>
        <authorList>
            <person name="Gilroy R."/>
            <person name="Ravi A."/>
            <person name="Getino M."/>
            <person name="Pursley I."/>
            <person name="Horton D.L."/>
            <person name="Alikhan N.F."/>
            <person name="Baker D."/>
            <person name="Gharbi K."/>
            <person name="Hall N."/>
            <person name="Watson M."/>
            <person name="Adriaenssens E.M."/>
            <person name="Foster-Nyarko E."/>
            <person name="Jarju S."/>
            <person name="Secka A."/>
            <person name="Antonio M."/>
            <person name="Oren A."/>
            <person name="Chaudhuri R.R."/>
            <person name="La Ragione R."/>
            <person name="Hildebrand F."/>
            <person name="Pallen M.J."/>
        </authorList>
    </citation>
    <scope>NUCLEOTIDE SEQUENCE</scope>
    <source>
        <strain evidence="3">14508</strain>
    </source>
</reference>
<evidence type="ECO:0000313" key="3">
    <source>
        <dbReference type="EMBL" id="HIT17317.1"/>
    </source>
</evidence>
<dbReference type="PROSITE" id="PS51257">
    <property type="entry name" value="PROKAR_LIPOPROTEIN"/>
    <property type="match status" value="1"/>
</dbReference>
<keyword evidence="1" id="KW-0378">Hydrolase</keyword>
<evidence type="ECO:0000259" key="2">
    <source>
        <dbReference type="SMART" id="SM00646"/>
    </source>
</evidence>
<sequence>MKKSKFFLFLTLIFSCFSIFNTTIIIKNKRKDQMISAVSGYTIFIDPGHGGKDNGASFNDVLEDEINLSIATKVYEMLIDLGARTLISRVDDYDLSDVYAKNHKIQDLKKRIAYMKENQADLFVSIHLNSFSNSDVSGAQVFYKKNVPSSEEFALVMQQTFNSINKKEKKPKVGDYYLLNNSGDLNGVMVECGFLSNTEERNQLITDAHQEKIASLIKDGILAYLEAKNRI</sequence>
<evidence type="ECO:0000256" key="1">
    <source>
        <dbReference type="ARBA" id="ARBA00022801"/>
    </source>
</evidence>
<reference evidence="3" key="1">
    <citation type="submission" date="2020-10" db="EMBL/GenBank/DDBJ databases">
        <authorList>
            <person name="Gilroy R."/>
        </authorList>
    </citation>
    <scope>NUCLEOTIDE SEQUENCE</scope>
    <source>
        <strain evidence="3">14508</strain>
    </source>
</reference>
<dbReference type="SMART" id="SM00646">
    <property type="entry name" value="Ami_3"/>
    <property type="match status" value="1"/>
</dbReference>
<dbReference type="CDD" id="cd02696">
    <property type="entry name" value="MurNAc-LAA"/>
    <property type="match status" value="1"/>
</dbReference>
<dbReference type="GO" id="GO:0008745">
    <property type="term" value="F:N-acetylmuramoyl-L-alanine amidase activity"/>
    <property type="evidence" value="ECO:0007669"/>
    <property type="project" value="InterPro"/>
</dbReference>
<dbReference type="Gene3D" id="3.40.630.40">
    <property type="entry name" value="Zn-dependent exopeptidases"/>
    <property type="match status" value="1"/>
</dbReference>
<organism evidence="3 4">
    <name type="scientific">Candidatus Caccosoma faecigallinarum</name>
    <dbReference type="NCBI Taxonomy" id="2840720"/>
    <lineage>
        <taxon>Bacteria</taxon>
        <taxon>Bacillati</taxon>
        <taxon>Bacillota</taxon>
        <taxon>Bacillota incertae sedis</taxon>
        <taxon>Candidatus Caccosoma</taxon>
    </lineage>
</organism>
<dbReference type="EMBL" id="DVKI01000093">
    <property type="protein sequence ID" value="HIT17317.1"/>
    <property type="molecule type" value="Genomic_DNA"/>
</dbReference>
<accession>A0A9D1G8J0</accession>
<dbReference type="InterPro" id="IPR002508">
    <property type="entry name" value="MurNAc-LAA_cat"/>
</dbReference>
<evidence type="ECO:0000313" key="4">
    <source>
        <dbReference type="Proteomes" id="UP000886893"/>
    </source>
</evidence>
<dbReference type="Proteomes" id="UP000886893">
    <property type="component" value="Unassembled WGS sequence"/>
</dbReference>
<dbReference type="AlphaFoldDB" id="A0A9D1G8J0"/>
<dbReference type="GO" id="GO:0030288">
    <property type="term" value="C:outer membrane-bounded periplasmic space"/>
    <property type="evidence" value="ECO:0007669"/>
    <property type="project" value="TreeGrafter"/>
</dbReference>
<dbReference type="SUPFAM" id="SSF53187">
    <property type="entry name" value="Zn-dependent exopeptidases"/>
    <property type="match status" value="1"/>
</dbReference>
<dbReference type="InterPro" id="IPR050695">
    <property type="entry name" value="N-acetylmuramoyl_amidase_3"/>
</dbReference>
<dbReference type="PANTHER" id="PTHR30404">
    <property type="entry name" value="N-ACETYLMURAMOYL-L-ALANINE AMIDASE"/>
    <property type="match status" value="1"/>
</dbReference>
<protein>
    <submittedName>
        <fullName evidence="3">N-acetylmuramoyl-L-alanine amidase</fullName>
    </submittedName>
</protein>
<gene>
    <name evidence="3" type="ORF">IAD04_02915</name>
</gene>
<dbReference type="Pfam" id="PF01520">
    <property type="entry name" value="Amidase_3"/>
    <property type="match status" value="1"/>
</dbReference>
<comment type="caution">
    <text evidence="3">The sequence shown here is derived from an EMBL/GenBank/DDBJ whole genome shotgun (WGS) entry which is preliminary data.</text>
</comment>
<dbReference type="PANTHER" id="PTHR30404:SF0">
    <property type="entry name" value="N-ACETYLMURAMOYL-L-ALANINE AMIDASE AMIC"/>
    <property type="match status" value="1"/>
</dbReference>
<name>A0A9D1G8J0_9FIRM</name>
<proteinExistence type="predicted"/>
<dbReference type="GO" id="GO:0009253">
    <property type="term" value="P:peptidoglycan catabolic process"/>
    <property type="evidence" value="ECO:0007669"/>
    <property type="project" value="InterPro"/>
</dbReference>
<feature type="domain" description="MurNAc-LAA" evidence="2">
    <location>
        <begin position="112"/>
        <end position="222"/>
    </location>
</feature>